<dbReference type="AlphaFoldDB" id="A0A8J8MQ10"/>
<dbReference type="CDD" id="cd13585">
    <property type="entry name" value="PBP2_TMBP_like"/>
    <property type="match status" value="1"/>
</dbReference>
<evidence type="ECO:0000256" key="4">
    <source>
        <dbReference type="SAM" id="SignalP"/>
    </source>
</evidence>
<evidence type="ECO:0000256" key="3">
    <source>
        <dbReference type="ARBA" id="ARBA00022729"/>
    </source>
</evidence>
<keyword evidence="6" id="KW-1185">Reference proteome</keyword>
<dbReference type="GO" id="GO:0055085">
    <property type="term" value="P:transmembrane transport"/>
    <property type="evidence" value="ECO:0007669"/>
    <property type="project" value="InterPro"/>
</dbReference>
<organism evidence="5 6">
    <name type="scientific">Vallitalea pronyensis</name>
    <dbReference type="NCBI Taxonomy" id="1348613"/>
    <lineage>
        <taxon>Bacteria</taxon>
        <taxon>Bacillati</taxon>
        <taxon>Bacillota</taxon>
        <taxon>Clostridia</taxon>
        <taxon>Lachnospirales</taxon>
        <taxon>Vallitaleaceae</taxon>
        <taxon>Vallitalea</taxon>
    </lineage>
</organism>
<evidence type="ECO:0000256" key="2">
    <source>
        <dbReference type="ARBA" id="ARBA00022448"/>
    </source>
</evidence>
<dbReference type="InterPro" id="IPR006061">
    <property type="entry name" value="SBP_1_CS"/>
</dbReference>
<dbReference type="SUPFAM" id="SSF53850">
    <property type="entry name" value="Periplasmic binding protein-like II"/>
    <property type="match status" value="1"/>
</dbReference>
<dbReference type="GO" id="GO:1901982">
    <property type="term" value="F:maltose binding"/>
    <property type="evidence" value="ECO:0007669"/>
    <property type="project" value="TreeGrafter"/>
</dbReference>
<dbReference type="InterPro" id="IPR006059">
    <property type="entry name" value="SBP"/>
</dbReference>
<dbReference type="EMBL" id="CP058649">
    <property type="protein sequence ID" value="QUI25268.1"/>
    <property type="molecule type" value="Genomic_DNA"/>
</dbReference>
<gene>
    <name evidence="5" type="ORF">HZI73_24515</name>
</gene>
<dbReference type="GO" id="GO:0042956">
    <property type="term" value="P:maltodextrin transmembrane transport"/>
    <property type="evidence" value="ECO:0007669"/>
    <property type="project" value="TreeGrafter"/>
</dbReference>
<dbReference type="RefSeq" id="WP_212695968.1">
    <property type="nucleotide sequence ID" value="NZ_CP058649.1"/>
</dbReference>
<dbReference type="PANTHER" id="PTHR30061:SF50">
    <property type="entry name" value="MALTOSE_MALTODEXTRIN-BINDING PERIPLASMIC PROTEIN"/>
    <property type="match status" value="1"/>
</dbReference>
<reference evidence="5" key="1">
    <citation type="submission" date="2020-07" db="EMBL/GenBank/DDBJ databases">
        <title>Vallitalea pronyensis genome.</title>
        <authorList>
            <person name="Postec A."/>
        </authorList>
    </citation>
    <scope>NUCLEOTIDE SEQUENCE</scope>
    <source>
        <strain evidence="5">FatNI3</strain>
    </source>
</reference>
<dbReference type="PROSITE" id="PS01037">
    <property type="entry name" value="SBP_BACTERIAL_1"/>
    <property type="match status" value="1"/>
</dbReference>
<dbReference type="KEGG" id="vpy:HZI73_24515"/>
<dbReference type="Gene3D" id="3.40.190.10">
    <property type="entry name" value="Periplasmic binding protein-like II"/>
    <property type="match status" value="1"/>
</dbReference>
<evidence type="ECO:0000313" key="5">
    <source>
        <dbReference type="EMBL" id="QUI25268.1"/>
    </source>
</evidence>
<name>A0A8J8MQ10_9FIRM</name>
<proteinExistence type="inferred from homology"/>
<dbReference type="PANTHER" id="PTHR30061">
    <property type="entry name" value="MALTOSE-BINDING PERIPLASMIC PROTEIN"/>
    <property type="match status" value="1"/>
</dbReference>
<dbReference type="Proteomes" id="UP000683246">
    <property type="component" value="Chromosome"/>
</dbReference>
<comment type="similarity">
    <text evidence="1">Belongs to the bacterial solute-binding protein 1 family.</text>
</comment>
<dbReference type="Pfam" id="PF01547">
    <property type="entry name" value="SBP_bac_1"/>
    <property type="match status" value="1"/>
</dbReference>
<evidence type="ECO:0000256" key="1">
    <source>
        <dbReference type="ARBA" id="ARBA00008520"/>
    </source>
</evidence>
<dbReference type="PROSITE" id="PS51257">
    <property type="entry name" value="PROKAR_LIPOPROTEIN"/>
    <property type="match status" value="1"/>
</dbReference>
<dbReference type="GO" id="GO:0055052">
    <property type="term" value="C:ATP-binding cassette (ABC) transporter complex, substrate-binding subunit-containing"/>
    <property type="evidence" value="ECO:0007669"/>
    <property type="project" value="TreeGrafter"/>
</dbReference>
<accession>A0A8J8MQ10</accession>
<dbReference type="GO" id="GO:0015768">
    <property type="term" value="P:maltose transport"/>
    <property type="evidence" value="ECO:0007669"/>
    <property type="project" value="TreeGrafter"/>
</dbReference>
<sequence length="431" mass="48035">MMKKMVHMMLTCLIGFSLLMTGCSQSTSGDGAKVEKSITLRLATWDDAEAAKNTQILIDEFEKENPNIKVQFEPTSDDYMTKLRTSIAAGNPADVMMVDEWPTLYSVQPFEPLDGYFESQDFDYTIYAPSVLKLWQHEGKQYGMPADINLTGFYYNKKLFDEAGLPYPDENWTWYDVENYAQQLTQGDGPEKTYGVFMQSNWTGAVEPMLWGNGSSLIDEDNNYKGVMNAQDTVEAVEWYTSFEKNGLSPKSATTKAMGGAAEMFKTGKIALMLGGHWNLQNFKSSEGFDIENIGTVGLPAGPGGVKPAVIFSAGWHISKESKHKEAAFKLLIKMSGKEAQKMKAEAGWSLPAIPSLLPELGFEDDPLRKPFIDMAYGEEYTIDRFSIYFSPIGNAIHEELSIALEKVILDKADAKTALDDAVKNIENMEK</sequence>
<keyword evidence="3 4" id="KW-0732">Signal</keyword>
<feature type="signal peptide" evidence="4">
    <location>
        <begin position="1"/>
        <end position="28"/>
    </location>
</feature>
<protein>
    <submittedName>
        <fullName evidence="5">Sugar ABC transporter substrate-binding protein</fullName>
    </submittedName>
</protein>
<feature type="chain" id="PRO_5038788914" evidence="4">
    <location>
        <begin position="29"/>
        <end position="431"/>
    </location>
</feature>
<keyword evidence="2" id="KW-0813">Transport</keyword>
<evidence type="ECO:0000313" key="6">
    <source>
        <dbReference type="Proteomes" id="UP000683246"/>
    </source>
</evidence>